<dbReference type="GO" id="GO:0051920">
    <property type="term" value="F:peroxiredoxin activity"/>
    <property type="evidence" value="ECO:0007669"/>
    <property type="project" value="InterPro"/>
</dbReference>
<dbReference type="InterPro" id="IPR003779">
    <property type="entry name" value="CMD-like"/>
</dbReference>
<evidence type="ECO:0000313" key="2">
    <source>
        <dbReference type="EMBL" id="EAW32158.1"/>
    </source>
</evidence>
<feature type="domain" description="Carboxymuconolactone decarboxylase-like" evidence="1">
    <location>
        <begin position="63"/>
        <end position="135"/>
    </location>
</feature>
<evidence type="ECO:0000259" key="1">
    <source>
        <dbReference type="Pfam" id="PF02627"/>
    </source>
</evidence>
<dbReference type="SUPFAM" id="SSF69118">
    <property type="entry name" value="AhpD-like"/>
    <property type="match status" value="1"/>
</dbReference>
<dbReference type="Gene3D" id="1.20.1290.10">
    <property type="entry name" value="AhpD-like"/>
    <property type="match status" value="1"/>
</dbReference>
<evidence type="ECO:0000313" key="3">
    <source>
        <dbReference type="Proteomes" id="UP000004931"/>
    </source>
</evidence>
<dbReference type="EMBL" id="AAVT01000001">
    <property type="protein sequence ID" value="EAW32158.1"/>
    <property type="molecule type" value="Genomic_DNA"/>
</dbReference>
<dbReference type="eggNOG" id="COG2128">
    <property type="taxonomic scope" value="Bacteria"/>
</dbReference>
<dbReference type="Pfam" id="PF02627">
    <property type="entry name" value="CMD"/>
    <property type="match status" value="1"/>
</dbReference>
<gene>
    <name evidence="2" type="ORF">GP2143_12921</name>
</gene>
<keyword evidence="3" id="KW-1185">Reference proteome</keyword>
<dbReference type="Proteomes" id="UP000004931">
    <property type="component" value="Unassembled WGS sequence"/>
</dbReference>
<proteinExistence type="predicted"/>
<comment type="caution">
    <text evidence="2">The sequence shown here is derived from an EMBL/GenBank/DDBJ whole genome shotgun (WGS) entry which is preliminary data.</text>
</comment>
<accession>A0Y7Q4</accession>
<dbReference type="PANTHER" id="PTHR34846">
    <property type="entry name" value="4-CARBOXYMUCONOLACTONE DECARBOXYLASE FAMILY PROTEIN (AFU_ORTHOLOGUE AFUA_6G11590)"/>
    <property type="match status" value="1"/>
</dbReference>
<sequence length="210" mass="23445">MPRLREVPKAEADEFAQKIYGLLFGDRDPVEEPGTETGTPGNWWTVFALSPEIFKHAVDGFQVYRSPNRKLDPKLRELGQARAGFSRGSQFVFSQHCKAARDVGVTEQQIAALPHWTVSPAFSPLERAVLAYTDELVLSGGRVSDGVFEVLKTHLSDVEILELTYVTCLYEMHATMSRALRLEYDDVAERIVEIAAPANASNDVMNMVDE</sequence>
<protein>
    <recommendedName>
        <fullName evidence="1">Carboxymuconolactone decarboxylase-like domain-containing protein</fullName>
    </recommendedName>
</protein>
<dbReference type="AlphaFoldDB" id="A0Y7Q4"/>
<name>A0Y7Q4_9GAMM</name>
<dbReference type="STRING" id="247633.GP2143_12921"/>
<dbReference type="InterPro" id="IPR029032">
    <property type="entry name" value="AhpD-like"/>
</dbReference>
<reference evidence="2 3" key="1">
    <citation type="journal article" date="2010" name="J. Bacteriol.">
        <title>Genome sequence of the oligotrophic marine Gammaproteobacterium HTCC2143, isolated from the Oregon Coast.</title>
        <authorList>
            <person name="Oh H.M."/>
            <person name="Kang I."/>
            <person name="Ferriera S."/>
            <person name="Giovannoni S.J."/>
            <person name="Cho J.C."/>
        </authorList>
    </citation>
    <scope>NUCLEOTIDE SEQUENCE [LARGE SCALE GENOMIC DNA]</scope>
    <source>
        <strain evidence="2 3">HTCC2143</strain>
    </source>
</reference>
<organism evidence="2 3">
    <name type="scientific">marine gamma proteobacterium HTCC2143</name>
    <dbReference type="NCBI Taxonomy" id="247633"/>
    <lineage>
        <taxon>Bacteria</taxon>
        <taxon>Pseudomonadati</taxon>
        <taxon>Pseudomonadota</taxon>
        <taxon>Gammaproteobacteria</taxon>
        <taxon>Cellvibrionales</taxon>
        <taxon>Spongiibacteraceae</taxon>
        <taxon>BD1-7 clade</taxon>
    </lineage>
</organism>
<dbReference type="OrthoDB" id="9801997at2"/>
<dbReference type="PANTHER" id="PTHR34846:SF5">
    <property type="entry name" value="CARBOXYMUCONOLACTONE DECARBOXYLASE-LIKE DOMAIN-CONTAINING PROTEIN"/>
    <property type="match status" value="1"/>
</dbReference>